<evidence type="ECO:0000259" key="9">
    <source>
        <dbReference type="Pfam" id="PF00082"/>
    </source>
</evidence>
<evidence type="ECO:0000256" key="2">
    <source>
        <dbReference type="ARBA" id="ARBA00022670"/>
    </source>
</evidence>
<comment type="caution">
    <text evidence="10">The sequence shown here is derived from an EMBL/GenBank/DDBJ whole genome shotgun (WGS) entry which is preliminary data.</text>
</comment>
<evidence type="ECO:0000313" key="11">
    <source>
        <dbReference type="Proteomes" id="UP000294911"/>
    </source>
</evidence>
<dbReference type="PROSITE" id="PS00138">
    <property type="entry name" value="SUBTILASE_SER"/>
    <property type="match status" value="1"/>
</dbReference>
<feature type="domain" description="Peptidase S8/S53" evidence="9">
    <location>
        <begin position="191"/>
        <end position="671"/>
    </location>
</feature>
<dbReference type="InterPro" id="IPR022398">
    <property type="entry name" value="Peptidase_S8_His-AS"/>
</dbReference>
<keyword evidence="4 6" id="KW-0720">Serine protease</keyword>
<feature type="region of interest" description="Disordered" evidence="7">
    <location>
        <begin position="243"/>
        <end position="271"/>
    </location>
</feature>
<feature type="active site" description="Charge relay system" evidence="5 6">
    <location>
        <position position="617"/>
    </location>
</feature>
<dbReference type="PROSITE" id="PS51892">
    <property type="entry name" value="SUBTILASE"/>
    <property type="match status" value="1"/>
</dbReference>
<evidence type="ECO:0000256" key="3">
    <source>
        <dbReference type="ARBA" id="ARBA00022801"/>
    </source>
</evidence>
<evidence type="ECO:0000256" key="8">
    <source>
        <dbReference type="SAM" id="SignalP"/>
    </source>
</evidence>
<dbReference type="GO" id="GO:0006508">
    <property type="term" value="P:proteolysis"/>
    <property type="evidence" value="ECO:0007669"/>
    <property type="project" value="UniProtKB-KW"/>
</dbReference>
<keyword evidence="8" id="KW-0732">Signal</keyword>
<dbReference type="InterPro" id="IPR023828">
    <property type="entry name" value="Peptidase_S8_Ser-AS"/>
</dbReference>
<dbReference type="InterPro" id="IPR034213">
    <property type="entry name" value="S8_Vpr-like"/>
</dbReference>
<dbReference type="CDD" id="cd07474">
    <property type="entry name" value="Peptidases_S8_subtilisin_Vpr-like"/>
    <property type="match status" value="1"/>
</dbReference>
<keyword evidence="3 6" id="KW-0378">Hydrolase</keyword>
<evidence type="ECO:0000256" key="5">
    <source>
        <dbReference type="PIRSR" id="PIRSR615500-1"/>
    </source>
</evidence>
<dbReference type="AlphaFoldDB" id="A0A4R2QQQ2"/>
<keyword evidence="2 6" id="KW-0645">Protease</keyword>
<keyword evidence="11" id="KW-1185">Reference proteome</keyword>
<dbReference type="PROSITE" id="PS00137">
    <property type="entry name" value="SUBTILASE_HIS"/>
    <property type="match status" value="1"/>
</dbReference>
<reference evidence="10 11" key="1">
    <citation type="submission" date="2019-03" db="EMBL/GenBank/DDBJ databases">
        <title>Genomic Encyclopedia of Type Strains, Phase IV (KMG-IV): sequencing the most valuable type-strain genomes for metagenomic binning, comparative biology and taxonomic classification.</title>
        <authorList>
            <person name="Goeker M."/>
        </authorList>
    </citation>
    <scope>NUCLEOTIDE SEQUENCE [LARGE SCALE GENOMIC DNA]</scope>
    <source>
        <strain evidence="10 11">DSM 45765</strain>
    </source>
</reference>
<feature type="active site" description="Charge relay system" evidence="5 6">
    <location>
        <position position="270"/>
    </location>
</feature>
<organism evidence="10 11">
    <name type="scientific">Tamaricihabitans halophyticus</name>
    <dbReference type="NCBI Taxonomy" id="1262583"/>
    <lineage>
        <taxon>Bacteria</taxon>
        <taxon>Bacillati</taxon>
        <taxon>Actinomycetota</taxon>
        <taxon>Actinomycetes</taxon>
        <taxon>Pseudonocardiales</taxon>
        <taxon>Pseudonocardiaceae</taxon>
        <taxon>Tamaricihabitans</taxon>
    </lineage>
</organism>
<sequence>MSRRRLAGWFSRSSIAVLAAALVTALGGAGAVAQEPDSELAPGVPKANVADEPAVAERISQPLREAEGNVAAFVELKGKGAVEAFDERRGEGRSASAAAQAANQLKSEIRSLTDGVLGALRALDGATTLLARTSNAVPGMIVQADAAKLRELAGRSDVRSVRLVTPMERTNASADQLTKALQTWRQTGNYGDGIRMGIIDDGIDYTHAAFGGPGTSDAYEAIDPTKAEASYFPTKKVVGGTDLVGDDYDASDPDNATPKPDPNPLSCGSHGTHVAGTAGGFGVNGDGSTFEGDYAKLNADKLNKMRIGPGTAPKAQLYAIKVFGCGGSTSVTAQGMDWALDPDGDGDFSDRLDLINMSLGSDFGAPDDPNSLFVRKLAAHGVLTVNSAGNSGNVYDVGGSPGNTPEALTVASTRDSFVLRDAVAVTAPGDIRGNQVGQYSQDYADYDNLDETQPVVPLSDQEDGCAEYSEADAAAVKGKFVWLEWDDNDATRACGSAALAANAEAAGAAGAVLSSGLEHFAAGIAGNAAVPMFQLTGSSTKAVRPALEDGALEMRMAGKLRASEPRNYPDIVDTPSSFTSRGVRGPAVKPDVGAPGDTLASAESGSGNKALSMSGTSMASPHVAGIAALVRQANPDWTVEEVKAAVMNTATADLRSAAHDKGNIEAPQRVGAGRVDARAAVGNKVLAMVQDDPGSVSVSFGAVEAGEPVNLGKTIKLVNKGSNQVELDASYEAVTKLPGVRYELSTDSVSLSPKGTASVRVNLRIDDPSALRKIADPTIEKTQLDVARQFLADASGRVVFNPTDGSTNQLRVPVYSAPKPTAAIEAPDELKIPDGEQQAVLNLGGRGLDQGDGDAAYRSLISALQLGATSPELPECAEEDESECTINDTAKGGDLRYVGAATTAPLHKKQGKPQDAMLAIGLSTWEDWANVGSNTIPFVELDTTGDGKPDFRSEVAKPPETDVLVVNTVDLNQEGNPSVDLQPVNGQFGDVDTNVFDTNTLLLPINLAAIGIDAAKADSAPISYTVGVAGNYAASAAEDEVGVIDQLAEPVDFDPLKPGVWLQGSGEPALSYLAKPGTALVANYDREAAEQQGADQLLLLHHQNARGARAELADISAGAGAPEQQADEQAERPAEQSERPAEQAEEEPAEQPAGG</sequence>
<dbReference type="PRINTS" id="PR00723">
    <property type="entry name" value="SUBTILISIN"/>
</dbReference>
<proteinExistence type="inferred from homology"/>
<feature type="region of interest" description="Disordered" evidence="7">
    <location>
        <begin position="1110"/>
        <end position="1155"/>
    </location>
</feature>
<dbReference type="Proteomes" id="UP000294911">
    <property type="component" value="Unassembled WGS sequence"/>
</dbReference>
<feature type="chain" id="PRO_5021028007" evidence="8">
    <location>
        <begin position="34"/>
        <end position="1155"/>
    </location>
</feature>
<evidence type="ECO:0000256" key="6">
    <source>
        <dbReference type="PROSITE-ProRule" id="PRU01240"/>
    </source>
</evidence>
<dbReference type="RefSeq" id="WP_132877912.1">
    <property type="nucleotide sequence ID" value="NZ_SLXQ01000006.1"/>
</dbReference>
<evidence type="ECO:0000256" key="4">
    <source>
        <dbReference type="ARBA" id="ARBA00022825"/>
    </source>
</evidence>
<dbReference type="InterPro" id="IPR036852">
    <property type="entry name" value="Peptidase_S8/S53_dom_sf"/>
</dbReference>
<dbReference type="GO" id="GO:0004252">
    <property type="term" value="F:serine-type endopeptidase activity"/>
    <property type="evidence" value="ECO:0007669"/>
    <property type="project" value="UniProtKB-UniRule"/>
</dbReference>
<evidence type="ECO:0000256" key="7">
    <source>
        <dbReference type="SAM" id="MobiDB-lite"/>
    </source>
</evidence>
<gene>
    <name evidence="10" type="ORF">EV191_106236</name>
</gene>
<dbReference type="Gene3D" id="3.40.50.200">
    <property type="entry name" value="Peptidase S8/S53 domain"/>
    <property type="match status" value="2"/>
</dbReference>
<name>A0A4R2QQQ2_9PSEU</name>
<feature type="active site" description="Charge relay system" evidence="5 6">
    <location>
        <position position="200"/>
    </location>
</feature>
<dbReference type="Pfam" id="PF00082">
    <property type="entry name" value="Peptidase_S8"/>
    <property type="match status" value="1"/>
</dbReference>
<dbReference type="SUPFAM" id="SSF52743">
    <property type="entry name" value="Subtilisin-like"/>
    <property type="match status" value="1"/>
</dbReference>
<protein>
    <submittedName>
        <fullName evidence="10">Subtilase family protein</fullName>
    </submittedName>
</protein>
<accession>A0A4R2QQQ2</accession>
<evidence type="ECO:0000256" key="1">
    <source>
        <dbReference type="ARBA" id="ARBA00011073"/>
    </source>
</evidence>
<feature type="region of interest" description="Disordered" evidence="7">
    <location>
        <begin position="565"/>
        <end position="614"/>
    </location>
</feature>
<comment type="similarity">
    <text evidence="1 6">Belongs to the peptidase S8 family.</text>
</comment>
<dbReference type="OrthoDB" id="614750at2"/>
<feature type="compositionally biased region" description="Polar residues" evidence="7">
    <location>
        <begin position="601"/>
        <end position="614"/>
    </location>
</feature>
<dbReference type="PANTHER" id="PTHR43806:SF11">
    <property type="entry name" value="CEREVISIN-RELATED"/>
    <property type="match status" value="1"/>
</dbReference>
<dbReference type="InterPro" id="IPR050131">
    <property type="entry name" value="Peptidase_S8_subtilisin-like"/>
</dbReference>
<feature type="compositionally biased region" description="Basic and acidic residues" evidence="7">
    <location>
        <begin position="1129"/>
        <end position="1142"/>
    </location>
</feature>
<feature type="signal peptide" evidence="8">
    <location>
        <begin position="1"/>
        <end position="33"/>
    </location>
</feature>
<dbReference type="PANTHER" id="PTHR43806">
    <property type="entry name" value="PEPTIDASE S8"/>
    <property type="match status" value="1"/>
</dbReference>
<dbReference type="InterPro" id="IPR015500">
    <property type="entry name" value="Peptidase_S8_subtilisin-rel"/>
</dbReference>
<dbReference type="EMBL" id="SLXQ01000006">
    <property type="protein sequence ID" value="TCP52070.1"/>
    <property type="molecule type" value="Genomic_DNA"/>
</dbReference>
<evidence type="ECO:0000313" key="10">
    <source>
        <dbReference type="EMBL" id="TCP52070.1"/>
    </source>
</evidence>
<dbReference type="InterPro" id="IPR000209">
    <property type="entry name" value="Peptidase_S8/S53_dom"/>
</dbReference>